<feature type="region of interest" description="Disordered" evidence="1">
    <location>
        <begin position="131"/>
        <end position="153"/>
    </location>
</feature>
<proteinExistence type="predicted"/>
<feature type="transmembrane region" description="Helical" evidence="2">
    <location>
        <begin position="7"/>
        <end position="32"/>
    </location>
</feature>
<organism evidence="3 4">
    <name type="scientific">Pseudomonas jinjuensis</name>
    <dbReference type="NCBI Taxonomy" id="198616"/>
    <lineage>
        <taxon>Bacteria</taxon>
        <taxon>Pseudomonadati</taxon>
        <taxon>Pseudomonadota</taxon>
        <taxon>Gammaproteobacteria</taxon>
        <taxon>Pseudomonadales</taxon>
        <taxon>Pseudomonadaceae</taxon>
        <taxon>Pseudomonas</taxon>
    </lineage>
</organism>
<dbReference type="Proteomes" id="UP000242957">
    <property type="component" value="Unassembled WGS sequence"/>
</dbReference>
<evidence type="ECO:0000256" key="1">
    <source>
        <dbReference type="SAM" id="MobiDB-lite"/>
    </source>
</evidence>
<dbReference type="AlphaFoldDB" id="A0A1H0M0K7"/>
<keyword evidence="2" id="KW-0472">Membrane</keyword>
<evidence type="ECO:0000313" key="3">
    <source>
        <dbReference type="EMBL" id="SDO73736.1"/>
    </source>
</evidence>
<feature type="transmembrane region" description="Helical" evidence="2">
    <location>
        <begin position="86"/>
        <end position="107"/>
    </location>
</feature>
<accession>A0A1H0M0K7</accession>
<gene>
    <name evidence="3" type="ORF">SAMN05216193_11537</name>
</gene>
<sequence>MNEQDYLLAWGVYLVAALGLTLVCFLATGWMWRYLREPLRIVAVVLLFTPTPVDPANNLYAPAIAITALDILFKIGNNAWRAVSDLALVTLLAFVLYLIFVAIRWPFQQRARKKARDEAAAKTDEPTMRQLMQPALMPDADTSNGRARIEPRL</sequence>
<dbReference type="OrthoDB" id="6121502at2"/>
<keyword evidence="2" id="KW-0812">Transmembrane</keyword>
<keyword evidence="4" id="KW-1185">Reference proteome</keyword>
<protein>
    <submittedName>
        <fullName evidence="3">Uncharacterized protein</fullName>
    </submittedName>
</protein>
<dbReference type="STRING" id="198616.SAMN05216193_11537"/>
<dbReference type="RefSeq" id="WP_084313792.1">
    <property type="nucleotide sequence ID" value="NZ_FNIJ01000015.1"/>
</dbReference>
<evidence type="ECO:0000256" key="2">
    <source>
        <dbReference type="SAM" id="Phobius"/>
    </source>
</evidence>
<keyword evidence="2" id="KW-1133">Transmembrane helix</keyword>
<dbReference type="EMBL" id="FNIJ01000015">
    <property type="protein sequence ID" value="SDO73736.1"/>
    <property type="molecule type" value="Genomic_DNA"/>
</dbReference>
<evidence type="ECO:0000313" key="4">
    <source>
        <dbReference type="Proteomes" id="UP000242957"/>
    </source>
</evidence>
<name>A0A1H0M0K7_9PSED</name>
<reference evidence="4" key="1">
    <citation type="submission" date="2016-10" db="EMBL/GenBank/DDBJ databases">
        <authorList>
            <person name="Varghese N."/>
            <person name="Submissions S."/>
        </authorList>
    </citation>
    <scope>NUCLEOTIDE SEQUENCE [LARGE SCALE GENOMIC DNA]</scope>
    <source>
        <strain evidence="4">JCM 21621</strain>
    </source>
</reference>